<gene>
    <name evidence="6" type="ORF">ACFQGU_05270</name>
</gene>
<dbReference type="SMART" id="SM00893">
    <property type="entry name" value="ETF"/>
    <property type="match status" value="1"/>
</dbReference>
<dbReference type="InterPro" id="IPR014731">
    <property type="entry name" value="ETF_asu_C"/>
</dbReference>
<organism evidence="6 7">
    <name type="scientific">Longivirga aurantiaca</name>
    <dbReference type="NCBI Taxonomy" id="1837743"/>
    <lineage>
        <taxon>Bacteria</taxon>
        <taxon>Bacillati</taxon>
        <taxon>Actinomycetota</taxon>
        <taxon>Actinomycetes</taxon>
        <taxon>Sporichthyales</taxon>
        <taxon>Sporichthyaceae</taxon>
        <taxon>Longivirga</taxon>
    </lineage>
</organism>
<evidence type="ECO:0000256" key="3">
    <source>
        <dbReference type="ARBA" id="ARBA00011355"/>
    </source>
</evidence>
<dbReference type="SUPFAM" id="SSF52402">
    <property type="entry name" value="Adenine nucleotide alpha hydrolases-like"/>
    <property type="match status" value="1"/>
</dbReference>
<comment type="caution">
    <text evidence="6">The sequence shown here is derived from an EMBL/GenBank/DDBJ whole genome shotgun (WGS) entry which is preliminary data.</text>
</comment>
<dbReference type="Gene3D" id="3.40.50.1220">
    <property type="entry name" value="TPP-binding domain"/>
    <property type="match status" value="1"/>
</dbReference>
<dbReference type="PIRSF" id="PIRSF000089">
    <property type="entry name" value="Electra_flavoP_a"/>
    <property type="match status" value="1"/>
</dbReference>
<comment type="function">
    <text evidence="4">The electron transfer flavoprotein serves as a specific electron acceptor for other dehydrogenases. It transfers the electrons to the main respiratory chain via ETF-ubiquinone oxidoreductase (ETF dehydrogenase).</text>
</comment>
<sequence>MTRSLVLAEVVDGVLAPVTAQAVAAAVGLGGDIVLGLVAQDPEALVLAASLAGVTEIVTVAVPGTDRDHEQALQAAVALVADVRPDQVIAGFTIRSSSYAAALGHVLDVGVITDAIALRRDDSQNLVATRSVYDGRVQAEVVLDGSRPGVVLVRPSSWEPVEPGGAPVVRALSVEIAPSRVRSVELVRPSGDVDLARADVILSIGRGVGSQENVAVFADVAARLGVALGASRPIVDAGWLPAAHQVGQTGSTVKPRLYLAFGISGALHHLAGMQNSRTILVVNSDRNAPLFGHADVGAVEDIHDVVEQLNLLLA</sequence>
<dbReference type="Gene3D" id="3.40.50.620">
    <property type="entry name" value="HUPs"/>
    <property type="match status" value="1"/>
</dbReference>
<evidence type="ECO:0000313" key="6">
    <source>
        <dbReference type="EMBL" id="MFC6237275.1"/>
    </source>
</evidence>
<name>A0ABW1SZ46_9ACTN</name>
<dbReference type="RefSeq" id="WP_386764437.1">
    <property type="nucleotide sequence ID" value="NZ_JBHSTI010000008.1"/>
</dbReference>
<comment type="subunit">
    <text evidence="3">Heterodimer of an alpha and a beta subunit.</text>
</comment>
<comment type="cofactor">
    <cofactor evidence="1">
        <name>FAD</name>
        <dbReference type="ChEBI" id="CHEBI:57692"/>
    </cofactor>
</comment>
<dbReference type="Pfam" id="PF00766">
    <property type="entry name" value="ETF_alpha"/>
    <property type="match status" value="1"/>
</dbReference>
<evidence type="ECO:0000256" key="2">
    <source>
        <dbReference type="ARBA" id="ARBA00005817"/>
    </source>
</evidence>
<dbReference type="InterPro" id="IPR014729">
    <property type="entry name" value="Rossmann-like_a/b/a_fold"/>
</dbReference>
<dbReference type="Proteomes" id="UP001596138">
    <property type="component" value="Unassembled WGS sequence"/>
</dbReference>
<dbReference type="EMBL" id="JBHSTI010000008">
    <property type="protein sequence ID" value="MFC6237275.1"/>
    <property type="molecule type" value="Genomic_DNA"/>
</dbReference>
<evidence type="ECO:0000256" key="4">
    <source>
        <dbReference type="ARBA" id="ARBA00025649"/>
    </source>
</evidence>
<accession>A0ABW1SZ46</accession>
<dbReference type="PANTHER" id="PTHR43153">
    <property type="entry name" value="ELECTRON TRANSFER FLAVOPROTEIN ALPHA"/>
    <property type="match status" value="1"/>
</dbReference>
<evidence type="ECO:0000259" key="5">
    <source>
        <dbReference type="SMART" id="SM00893"/>
    </source>
</evidence>
<dbReference type="PANTHER" id="PTHR43153:SF1">
    <property type="entry name" value="ELECTRON TRANSFER FLAVOPROTEIN SUBUNIT ALPHA, MITOCHONDRIAL"/>
    <property type="match status" value="1"/>
</dbReference>
<dbReference type="Pfam" id="PF01012">
    <property type="entry name" value="ETF"/>
    <property type="match status" value="1"/>
</dbReference>
<dbReference type="InterPro" id="IPR014730">
    <property type="entry name" value="ETF_a/b_N"/>
</dbReference>
<keyword evidence="7" id="KW-1185">Reference proteome</keyword>
<comment type="similarity">
    <text evidence="2">Belongs to the ETF alpha-subunit/FixB family.</text>
</comment>
<dbReference type="SUPFAM" id="SSF52467">
    <property type="entry name" value="DHS-like NAD/FAD-binding domain"/>
    <property type="match status" value="1"/>
</dbReference>
<reference evidence="7" key="1">
    <citation type="journal article" date="2019" name="Int. J. Syst. Evol. Microbiol.">
        <title>The Global Catalogue of Microorganisms (GCM) 10K type strain sequencing project: providing services to taxonomists for standard genome sequencing and annotation.</title>
        <authorList>
            <consortium name="The Broad Institute Genomics Platform"/>
            <consortium name="The Broad Institute Genome Sequencing Center for Infectious Disease"/>
            <person name="Wu L."/>
            <person name="Ma J."/>
        </authorList>
    </citation>
    <scope>NUCLEOTIDE SEQUENCE [LARGE SCALE GENOMIC DNA]</scope>
    <source>
        <strain evidence="7">CGMCC 4.7317</strain>
    </source>
</reference>
<feature type="domain" description="Electron transfer flavoprotein alpha/beta-subunit N-terminal" evidence="5">
    <location>
        <begin position="4"/>
        <end position="185"/>
    </location>
</feature>
<evidence type="ECO:0000256" key="1">
    <source>
        <dbReference type="ARBA" id="ARBA00001974"/>
    </source>
</evidence>
<dbReference type="InterPro" id="IPR001308">
    <property type="entry name" value="ETF_a/FixB"/>
</dbReference>
<evidence type="ECO:0000313" key="7">
    <source>
        <dbReference type="Proteomes" id="UP001596138"/>
    </source>
</evidence>
<proteinExistence type="inferred from homology"/>
<protein>
    <submittedName>
        <fullName evidence="6">Electron transfer flavoprotein subunit alpha/FixB family protein</fullName>
    </submittedName>
</protein>
<dbReference type="InterPro" id="IPR029035">
    <property type="entry name" value="DHS-like_NAD/FAD-binding_dom"/>
</dbReference>